<evidence type="ECO:0000313" key="9">
    <source>
        <dbReference type="Proteomes" id="UP001186944"/>
    </source>
</evidence>
<keyword evidence="5" id="KW-0238">DNA-binding</keyword>
<comment type="caution">
    <text evidence="8">The sequence shown here is derived from an EMBL/GenBank/DDBJ whole genome shotgun (WGS) entry which is preliminary data.</text>
</comment>
<feature type="compositionally biased region" description="Acidic residues" evidence="6">
    <location>
        <begin position="161"/>
        <end position="185"/>
    </location>
</feature>
<evidence type="ECO:0000256" key="2">
    <source>
        <dbReference type="ARBA" id="ARBA00022741"/>
    </source>
</evidence>
<dbReference type="Pfam" id="PF01624">
    <property type="entry name" value="MutS_I"/>
    <property type="match status" value="1"/>
</dbReference>
<dbReference type="Pfam" id="PF05192">
    <property type="entry name" value="MutS_III"/>
    <property type="match status" value="1"/>
</dbReference>
<protein>
    <recommendedName>
        <fullName evidence="7">PWWP domain-containing protein</fullName>
    </recommendedName>
</protein>
<evidence type="ECO:0000256" key="6">
    <source>
        <dbReference type="SAM" id="MobiDB-lite"/>
    </source>
</evidence>
<comment type="similarity">
    <text evidence="1">Belongs to the DNA mismatch repair MutS family.</text>
</comment>
<feature type="region of interest" description="Disordered" evidence="6">
    <location>
        <begin position="1"/>
        <end position="22"/>
    </location>
</feature>
<dbReference type="CDD" id="cd05837">
    <property type="entry name" value="PWWP_MSH6"/>
    <property type="match status" value="1"/>
</dbReference>
<keyword evidence="3" id="KW-0227">DNA damage</keyword>
<dbReference type="GO" id="GO:0032301">
    <property type="term" value="C:MutSalpha complex"/>
    <property type="evidence" value="ECO:0007669"/>
    <property type="project" value="TreeGrafter"/>
</dbReference>
<dbReference type="SUPFAM" id="SSF63748">
    <property type="entry name" value="Tudor/PWWP/MBT"/>
    <property type="match status" value="1"/>
</dbReference>
<keyword evidence="4" id="KW-0067">ATP-binding</keyword>
<dbReference type="FunFam" id="3.40.1170.10:FF:000002">
    <property type="entry name" value="DNA mismatch repair protein"/>
    <property type="match status" value="1"/>
</dbReference>
<feature type="compositionally biased region" description="Basic and acidic residues" evidence="6">
    <location>
        <begin position="186"/>
        <end position="195"/>
    </location>
</feature>
<dbReference type="SUPFAM" id="SSF55271">
    <property type="entry name" value="DNA repair protein MutS, domain I"/>
    <property type="match status" value="1"/>
</dbReference>
<evidence type="ECO:0000256" key="5">
    <source>
        <dbReference type="ARBA" id="ARBA00023125"/>
    </source>
</evidence>
<accession>A0AA89BN18</accession>
<feature type="compositionally biased region" description="Acidic residues" evidence="6">
    <location>
        <begin position="250"/>
        <end position="273"/>
    </location>
</feature>
<dbReference type="GO" id="GO:0005524">
    <property type="term" value="F:ATP binding"/>
    <property type="evidence" value="ECO:0007669"/>
    <property type="project" value="UniProtKB-KW"/>
</dbReference>
<dbReference type="Pfam" id="PF00855">
    <property type="entry name" value="PWWP"/>
    <property type="match status" value="1"/>
</dbReference>
<dbReference type="InterPro" id="IPR007695">
    <property type="entry name" value="DNA_mismatch_repair_MutS-lik_N"/>
</dbReference>
<feature type="compositionally biased region" description="Basic residues" evidence="6">
    <location>
        <begin position="213"/>
        <end position="228"/>
    </location>
</feature>
<keyword evidence="9" id="KW-1185">Reference proteome</keyword>
<dbReference type="InterPro" id="IPR000313">
    <property type="entry name" value="PWWP_dom"/>
</dbReference>
<dbReference type="GO" id="GO:0006298">
    <property type="term" value="P:mismatch repair"/>
    <property type="evidence" value="ECO:0007669"/>
    <property type="project" value="InterPro"/>
</dbReference>
<evidence type="ECO:0000256" key="4">
    <source>
        <dbReference type="ARBA" id="ARBA00022840"/>
    </source>
</evidence>
<dbReference type="Gene3D" id="3.30.420.110">
    <property type="entry name" value="MutS, connector domain"/>
    <property type="match status" value="1"/>
</dbReference>
<feature type="compositionally biased region" description="Low complexity" evidence="6">
    <location>
        <begin position="197"/>
        <end position="212"/>
    </location>
</feature>
<dbReference type="Gene3D" id="2.30.30.140">
    <property type="match status" value="1"/>
</dbReference>
<evidence type="ECO:0000256" key="1">
    <source>
        <dbReference type="ARBA" id="ARBA00006271"/>
    </source>
</evidence>
<feature type="region of interest" description="Disordered" evidence="6">
    <location>
        <begin position="158"/>
        <end position="399"/>
    </location>
</feature>
<dbReference type="Gene3D" id="3.40.1170.10">
    <property type="entry name" value="DNA repair protein MutS, domain I"/>
    <property type="match status" value="1"/>
</dbReference>
<feature type="compositionally biased region" description="Polar residues" evidence="6">
    <location>
        <begin position="298"/>
        <end position="312"/>
    </location>
</feature>
<feature type="compositionally biased region" description="Basic and acidic residues" evidence="6">
    <location>
        <begin position="229"/>
        <end position="249"/>
    </location>
</feature>
<dbReference type="PIRSF" id="PIRSF037677">
    <property type="entry name" value="DNA_mis_repair_Msh6"/>
    <property type="match status" value="1"/>
</dbReference>
<feature type="compositionally biased region" description="Basic and acidic residues" evidence="6">
    <location>
        <begin position="375"/>
        <end position="399"/>
    </location>
</feature>
<evidence type="ECO:0000256" key="3">
    <source>
        <dbReference type="ARBA" id="ARBA00022763"/>
    </source>
</evidence>
<dbReference type="AlphaFoldDB" id="A0AA89BN18"/>
<dbReference type="EMBL" id="VSWD01000011">
    <property type="protein sequence ID" value="KAK3087478.1"/>
    <property type="molecule type" value="Genomic_DNA"/>
</dbReference>
<organism evidence="8 9">
    <name type="scientific">Pinctada imbricata</name>
    <name type="common">Atlantic pearl-oyster</name>
    <name type="synonym">Pinctada martensii</name>
    <dbReference type="NCBI Taxonomy" id="66713"/>
    <lineage>
        <taxon>Eukaryota</taxon>
        <taxon>Metazoa</taxon>
        <taxon>Spiralia</taxon>
        <taxon>Lophotrochozoa</taxon>
        <taxon>Mollusca</taxon>
        <taxon>Bivalvia</taxon>
        <taxon>Autobranchia</taxon>
        <taxon>Pteriomorphia</taxon>
        <taxon>Pterioida</taxon>
        <taxon>Pterioidea</taxon>
        <taxon>Pteriidae</taxon>
        <taxon>Pinctada</taxon>
    </lineage>
</organism>
<dbReference type="InterPro" id="IPR045076">
    <property type="entry name" value="MutS"/>
</dbReference>
<feature type="compositionally biased region" description="Polar residues" evidence="6">
    <location>
        <begin position="1"/>
        <end position="14"/>
    </location>
</feature>
<dbReference type="PANTHER" id="PTHR11361">
    <property type="entry name" value="DNA MISMATCH REPAIR PROTEIN MUTS FAMILY MEMBER"/>
    <property type="match status" value="1"/>
</dbReference>
<dbReference type="InterPro" id="IPR036187">
    <property type="entry name" value="DNA_mismatch_repair_MutS_sf"/>
</dbReference>
<evidence type="ECO:0000259" key="7">
    <source>
        <dbReference type="PROSITE" id="PS50812"/>
    </source>
</evidence>
<dbReference type="InterPro" id="IPR007696">
    <property type="entry name" value="DNA_mismatch_repair_MutS_core"/>
</dbReference>
<dbReference type="Gene3D" id="1.10.1420.10">
    <property type="match status" value="1"/>
</dbReference>
<dbReference type="SUPFAM" id="SSF48334">
    <property type="entry name" value="DNA repair protein MutS, domain III"/>
    <property type="match status" value="1"/>
</dbReference>
<dbReference type="GO" id="GO:0030983">
    <property type="term" value="F:mismatched DNA binding"/>
    <property type="evidence" value="ECO:0007669"/>
    <property type="project" value="InterPro"/>
</dbReference>
<sequence>MLLDQESNLRQTLLPTEPSGHDTQSCHTPLHLFFRFPCPGNLTLGDSKPPLSCKPGDVVWAKLEGYPWWPSLVCNHPTAHTHHKAGKNPQIHVQFFDEPPSRAWIKAKNVKEFKGSDHADCKKGGPFFSMNKDVQKGAKQADDAQKLAEEGRLKLVVDLQPSDDENEEDMEFDGDIFDDEMDDETDNSKENKDLEVSSTKKTPSKGTPSKSPAKARRSARKPQKKRRRIIDAHSGEDDSEDEFKPHSESDESDDASSGVNEEDVLDMESESELESPSPVKKANNNKRKRPPAKSKSNSTPWKPSKESNTTPWKPSKGSQDESDSESTTKKTPAPKTSFTPNVGEKTKSKLAMFSAPESEASGSKGPDQEANFPHIKLDFIQPEKIKDANGKRKNDPDYDPRTLYIPDGFKNSQTPAMRQWWELKSQLFDTVLFFKMGKFYELFHMDAVIAVNELGLIYMKGEHAHSGFPEIAYNRYADTLIQRGYKVARIEQTETPDMMQERVKNMSRSATKYDKVVKREVCRITTKGTTTLNFLDGDCSEAQSSYLLALTERVGQFMDDRHCSRLRTMLAHYTPVQVLLEKGKLSEKTQSVIDNNLRSVVKEYLRPGTEFWDGSKTLKVLTEEEYFKGVSEEIEWPGCLRKMISDSDSLGLTPSDNYTLAVKALGAVVWYLQYSLLDQEILSMKNFEEYLPPDSKDDVKVKKTSIFTSKQHMVLDGVTLANLDILVNSASGTQDGTLLQRLDHCVTPFGKRLFRQWLCAPLCNPSSISDRLDALDDLNHIPDVTSEVTELMRKLPDLERILGR</sequence>
<dbReference type="GO" id="GO:0140664">
    <property type="term" value="F:ATP-dependent DNA damage sensor activity"/>
    <property type="evidence" value="ECO:0007669"/>
    <property type="project" value="InterPro"/>
</dbReference>
<gene>
    <name evidence="8" type="ORF">FSP39_006465</name>
</gene>
<dbReference type="InterPro" id="IPR036678">
    <property type="entry name" value="MutS_con_dom_sf"/>
</dbReference>
<dbReference type="Proteomes" id="UP001186944">
    <property type="component" value="Unassembled WGS sequence"/>
</dbReference>
<dbReference type="SMART" id="SM00293">
    <property type="entry name" value="PWWP"/>
    <property type="match status" value="1"/>
</dbReference>
<dbReference type="PANTHER" id="PTHR11361:SF148">
    <property type="entry name" value="DNA MISMATCH REPAIR PROTEIN MSH6"/>
    <property type="match status" value="1"/>
</dbReference>
<reference evidence="8" key="1">
    <citation type="submission" date="2019-08" db="EMBL/GenBank/DDBJ databases">
        <title>The improved chromosome-level genome for the pearl oyster Pinctada fucata martensii using PacBio sequencing and Hi-C.</title>
        <authorList>
            <person name="Zheng Z."/>
        </authorList>
    </citation>
    <scope>NUCLEOTIDE SEQUENCE</scope>
    <source>
        <strain evidence="8">ZZ-2019</strain>
        <tissue evidence="8">Adductor muscle</tissue>
    </source>
</reference>
<dbReference type="PROSITE" id="PS50812">
    <property type="entry name" value="PWWP"/>
    <property type="match status" value="1"/>
</dbReference>
<feature type="compositionally biased region" description="Basic residues" evidence="6">
    <location>
        <begin position="283"/>
        <end position="292"/>
    </location>
</feature>
<feature type="domain" description="PWWP" evidence="7">
    <location>
        <begin position="55"/>
        <end position="115"/>
    </location>
</feature>
<dbReference type="InterPro" id="IPR016151">
    <property type="entry name" value="DNA_mismatch_repair_MutS_N"/>
</dbReference>
<evidence type="ECO:0000313" key="8">
    <source>
        <dbReference type="EMBL" id="KAK3087478.1"/>
    </source>
</evidence>
<feature type="compositionally biased region" description="Low complexity" evidence="6">
    <location>
        <begin position="329"/>
        <end position="340"/>
    </location>
</feature>
<proteinExistence type="inferred from homology"/>
<keyword evidence="2" id="KW-0547">Nucleotide-binding</keyword>
<dbReference type="InterPro" id="IPR017261">
    <property type="entry name" value="DNA_mismatch_repair_MutS/MSH"/>
</dbReference>
<name>A0AA89BN18_PINIB</name>